<dbReference type="AlphaFoldDB" id="A0AAU9NT60"/>
<evidence type="ECO:0000259" key="8">
    <source>
        <dbReference type="Pfam" id="PF18052"/>
    </source>
</evidence>
<evidence type="ECO:0000259" key="9">
    <source>
        <dbReference type="Pfam" id="PF23559"/>
    </source>
</evidence>
<dbReference type="SUPFAM" id="SSF52540">
    <property type="entry name" value="P-loop containing nucleoside triphosphate hydrolases"/>
    <property type="match status" value="1"/>
</dbReference>
<keyword evidence="4" id="KW-0547">Nucleotide-binding</keyword>
<feature type="domain" description="R13L1/DRL21-like LRR repeat region" evidence="10">
    <location>
        <begin position="662"/>
        <end position="788"/>
    </location>
</feature>
<dbReference type="Gene3D" id="3.40.50.300">
    <property type="entry name" value="P-loop containing nucleotide triphosphate hydrolases"/>
    <property type="match status" value="1"/>
</dbReference>
<dbReference type="PRINTS" id="PR00364">
    <property type="entry name" value="DISEASERSIST"/>
</dbReference>
<accession>A0AAU9NT60</accession>
<dbReference type="GO" id="GO:0005524">
    <property type="term" value="F:ATP binding"/>
    <property type="evidence" value="ECO:0007669"/>
    <property type="project" value="UniProtKB-KW"/>
</dbReference>
<keyword evidence="2" id="KW-0433">Leucine-rich repeat</keyword>
<comment type="similarity">
    <text evidence="1">Belongs to the disease resistance NB-LRR family.</text>
</comment>
<evidence type="ECO:0000256" key="3">
    <source>
        <dbReference type="ARBA" id="ARBA00022737"/>
    </source>
</evidence>
<evidence type="ECO:0000256" key="5">
    <source>
        <dbReference type="ARBA" id="ARBA00022821"/>
    </source>
</evidence>
<proteinExistence type="inferred from homology"/>
<dbReference type="Pfam" id="PF25019">
    <property type="entry name" value="LRR_R13L1-DRL21"/>
    <property type="match status" value="1"/>
</dbReference>
<dbReference type="SUPFAM" id="SSF52058">
    <property type="entry name" value="L domain-like"/>
    <property type="match status" value="1"/>
</dbReference>
<organism evidence="11 12">
    <name type="scientific">Lactuca virosa</name>
    <dbReference type="NCBI Taxonomy" id="75947"/>
    <lineage>
        <taxon>Eukaryota</taxon>
        <taxon>Viridiplantae</taxon>
        <taxon>Streptophyta</taxon>
        <taxon>Embryophyta</taxon>
        <taxon>Tracheophyta</taxon>
        <taxon>Spermatophyta</taxon>
        <taxon>Magnoliopsida</taxon>
        <taxon>eudicotyledons</taxon>
        <taxon>Gunneridae</taxon>
        <taxon>Pentapetalae</taxon>
        <taxon>asterids</taxon>
        <taxon>campanulids</taxon>
        <taxon>Asterales</taxon>
        <taxon>Asteraceae</taxon>
        <taxon>Cichorioideae</taxon>
        <taxon>Cichorieae</taxon>
        <taxon>Lactucinae</taxon>
        <taxon>Lactuca</taxon>
    </lineage>
</organism>
<dbReference type="InterPro" id="IPR041118">
    <property type="entry name" value="Rx_N"/>
</dbReference>
<keyword evidence="12" id="KW-1185">Reference proteome</keyword>
<gene>
    <name evidence="11" type="ORF">LVIROSA_LOCUS27061</name>
</gene>
<name>A0AAU9NT60_9ASTR</name>
<dbReference type="InterPro" id="IPR056789">
    <property type="entry name" value="LRR_R13L1-DRL21"/>
</dbReference>
<evidence type="ECO:0000256" key="2">
    <source>
        <dbReference type="ARBA" id="ARBA00022614"/>
    </source>
</evidence>
<dbReference type="InterPro" id="IPR027417">
    <property type="entry name" value="P-loop_NTPase"/>
</dbReference>
<dbReference type="InterPro" id="IPR032675">
    <property type="entry name" value="LRR_dom_sf"/>
</dbReference>
<keyword evidence="6" id="KW-0067">ATP-binding</keyword>
<evidence type="ECO:0000259" key="7">
    <source>
        <dbReference type="Pfam" id="PF00931"/>
    </source>
</evidence>
<dbReference type="GO" id="GO:0051707">
    <property type="term" value="P:response to other organism"/>
    <property type="evidence" value="ECO:0007669"/>
    <property type="project" value="UniProtKB-ARBA"/>
</dbReference>
<dbReference type="Gene3D" id="1.10.10.10">
    <property type="entry name" value="Winged helix-like DNA-binding domain superfamily/Winged helix DNA-binding domain"/>
    <property type="match status" value="1"/>
</dbReference>
<dbReference type="FunFam" id="3.40.50.300:FF:001091">
    <property type="entry name" value="Probable disease resistance protein At1g61300"/>
    <property type="match status" value="1"/>
</dbReference>
<dbReference type="Pfam" id="PF13855">
    <property type="entry name" value="LRR_8"/>
    <property type="match status" value="1"/>
</dbReference>
<dbReference type="Pfam" id="PF00931">
    <property type="entry name" value="NB-ARC"/>
    <property type="match status" value="1"/>
</dbReference>
<dbReference type="GO" id="GO:0006952">
    <property type="term" value="P:defense response"/>
    <property type="evidence" value="ECO:0007669"/>
    <property type="project" value="UniProtKB-KW"/>
</dbReference>
<evidence type="ECO:0000256" key="4">
    <source>
        <dbReference type="ARBA" id="ARBA00022741"/>
    </source>
</evidence>
<evidence type="ECO:0000259" key="10">
    <source>
        <dbReference type="Pfam" id="PF25019"/>
    </source>
</evidence>
<feature type="domain" description="Disease resistance N-terminal" evidence="8">
    <location>
        <begin position="10"/>
        <end position="94"/>
    </location>
</feature>
<evidence type="ECO:0000313" key="12">
    <source>
        <dbReference type="Proteomes" id="UP001157418"/>
    </source>
</evidence>
<protein>
    <submittedName>
        <fullName evidence="11">Uncharacterized protein</fullName>
    </submittedName>
</protein>
<dbReference type="Pfam" id="PF18052">
    <property type="entry name" value="Rx_N"/>
    <property type="match status" value="1"/>
</dbReference>
<evidence type="ECO:0000313" key="11">
    <source>
        <dbReference type="EMBL" id="CAH1440958.1"/>
    </source>
</evidence>
<feature type="domain" description="NB-ARC" evidence="7">
    <location>
        <begin position="175"/>
        <end position="341"/>
    </location>
</feature>
<feature type="domain" description="Disease resistance protein winged helix" evidence="9">
    <location>
        <begin position="402"/>
        <end position="469"/>
    </location>
</feature>
<dbReference type="SUPFAM" id="SSF52047">
    <property type="entry name" value="RNI-like"/>
    <property type="match status" value="1"/>
</dbReference>
<dbReference type="Gene3D" id="1.20.5.4130">
    <property type="match status" value="1"/>
</dbReference>
<dbReference type="GO" id="GO:0043531">
    <property type="term" value="F:ADP binding"/>
    <property type="evidence" value="ECO:0007669"/>
    <property type="project" value="InterPro"/>
</dbReference>
<dbReference type="PANTHER" id="PTHR36766:SF61">
    <property type="entry name" value="NB-ARC DOMAIN DISEASE RESISTANCE PROTEIN"/>
    <property type="match status" value="1"/>
</dbReference>
<dbReference type="InterPro" id="IPR036388">
    <property type="entry name" value="WH-like_DNA-bd_sf"/>
</dbReference>
<comment type="caution">
    <text evidence="11">The sequence shown here is derived from an EMBL/GenBank/DDBJ whole genome shotgun (WGS) entry which is preliminary data.</text>
</comment>
<dbReference type="InterPro" id="IPR002182">
    <property type="entry name" value="NB-ARC"/>
</dbReference>
<dbReference type="Pfam" id="PF23559">
    <property type="entry name" value="WHD_DRP"/>
    <property type="match status" value="1"/>
</dbReference>
<dbReference type="Gene3D" id="3.80.10.10">
    <property type="entry name" value="Ribonuclease Inhibitor"/>
    <property type="match status" value="3"/>
</dbReference>
<reference evidence="11 12" key="1">
    <citation type="submission" date="2022-01" db="EMBL/GenBank/DDBJ databases">
        <authorList>
            <person name="Xiong W."/>
            <person name="Schranz E."/>
        </authorList>
    </citation>
    <scope>NUCLEOTIDE SEQUENCE [LARGE SCALE GENOMIC DNA]</scope>
</reference>
<dbReference type="PANTHER" id="PTHR36766">
    <property type="entry name" value="PLANT BROAD-SPECTRUM MILDEW RESISTANCE PROTEIN RPW8"/>
    <property type="match status" value="1"/>
</dbReference>
<evidence type="ECO:0000256" key="6">
    <source>
        <dbReference type="ARBA" id="ARBA00022840"/>
    </source>
</evidence>
<dbReference type="Proteomes" id="UP001157418">
    <property type="component" value="Unassembled WGS sequence"/>
</dbReference>
<dbReference type="EMBL" id="CAKMRJ010005412">
    <property type="protein sequence ID" value="CAH1440958.1"/>
    <property type="molecule type" value="Genomic_DNA"/>
</dbReference>
<evidence type="ECO:0000256" key="1">
    <source>
        <dbReference type="ARBA" id="ARBA00008894"/>
    </source>
</evidence>
<dbReference type="InterPro" id="IPR001611">
    <property type="entry name" value="Leu-rich_rpt"/>
</dbReference>
<sequence length="1148" mass="130159">MAEIVSAFITLLCGKLNSADLMKLAQSKGIDTQLKKLKKTLPLIQAVLAEARNKQITYIAAQRWLYDLYELTYDIDDLLDDLTTEDMRRKLNEESRASISNTVLKLLSSFSNFGPHSIMYGRQMSSKLDEITNQLDTFLERKNDLDLNVIVEVESYRRERRLEEIPVESQIIGRERDKEALLMKLLGSDENVGIVSIVGMAGVGKTALAKVLYNEEKLKDHFELRAWVCVTEAYSIFHIGQSIWEAVSGEAKRFPDLNLLHVSLKEKLSKKRFLLVLDDVWNIDYLLWKLLGSPPLVGAPGSKVIVTTGRTGVASVMGSNETYHLEVLSNEDALSLFVQHALGEKNFDKHPTLRLHGEAIVKKCGGLPLALIMLGRVLKTLKLSYYHLPPHLKLLFAYCSFFPKGYVFDKKTLVLMWMAEGFLSQSIRDKSMESLGYESFEELKSRSFFQYSTNDEVGHTMHYLLGDLATSVAGEFFFRSDEEMDVSNMNETFEKLRHFSLKALQGDSYKKLIKELQRSKRLRTFLLMSSGWKSNNLLNNFLVELLPDLQFLRVLSLSGWNITKIPQSIGDLKHLRYLNVSNTRITCLPEQVSDLCNLQSLLVSGCYELSALPESFVNLINLRHLDISRTPKLNKMPLGIGGLTSLQTLPKVVIERDNGFKISDLKDLSNLQGQLSIMGLDKVISPLQAKDANLHEKEGLDVLDMEWSDVFDDYRNEMIEYEVLEELRPHHKLRNLKILFYKGMTFPDWVSDPSFDQLTELTLCGCRNDCLPMLGRLPSLGKLFVKRMNEVETVDFELLSSTNSFLGVAFPSLEVLKFDDMQEWMGWFISGGNYYGTKKPFPRLRELSIKHCPRLVQVSIGFIPSLRVLHVEGCLEQVLRSIIGATSSLIALKMGNVKGLAELHEEHLMCLGAVEDLYIDRCDELKYLGEPETEDYEFLSSLQKLEVRNCDALESLICPNRVERLVISCCRKMTSLTFSPLLQLPSSIMFSLRSLDIHGCNNLKSFPHEHLESLKSLEELFICDCPSMDYSFPCGLWPPNLRSLGIGYLNKPMSEWGPQKFPTSLVELLLYGKHSGVVSFAVGEHASNTTTSTSCFLLPPSLASLGLNGFMELESLSERSARDNFIFDSKTVAVEKVVSDQDYHEMGR</sequence>
<dbReference type="InterPro" id="IPR058922">
    <property type="entry name" value="WHD_DRP"/>
</dbReference>
<keyword evidence="3" id="KW-0677">Repeat</keyword>
<keyword evidence="5" id="KW-0611">Plant defense</keyword>